<comment type="subunit">
    <text evidence="2 5">Part of the 50S ribosomal subunit.</text>
</comment>
<dbReference type="KEGG" id="aade:C3B56_00084"/>
<dbReference type="InterPro" id="IPR018038">
    <property type="entry name" value="Ribosomal_uL30_CS"/>
</dbReference>
<dbReference type="SUPFAM" id="SSF55129">
    <property type="entry name" value="Ribosomal protein L30p/L7e"/>
    <property type="match status" value="1"/>
</dbReference>
<evidence type="ECO:0000256" key="1">
    <source>
        <dbReference type="ARBA" id="ARBA00007594"/>
    </source>
</evidence>
<protein>
    <recommendedName>
        <fullName evidence="5">Large ribosomal subunit protein uL30</fullName>
    </recommendedName>
</protein>
<dbReference type="GO" id="GO:0006412">
    <property type="term" value="P:translation"/>
    <property type="evidence" value="ECO:0007669"/>
    <property type="project" value="UniProtKB-UniRule"/>
</dbReference>
<dbReference type="PANTHER" id="PTHR15892:SF2">
    <property type="entry name" value="LARGE RIBOSOMAL SUBUNIT PROTEIN UL30M"/>
    <property type="match status" value="1"/>
</dbReference>
<reference evidence="8 9" key="1">
    <citation type="journal article" date="2018" name="Genome Biol. Evol.">
        <title>Partnering With a Pest: Genomes of Hemlock Woolly Adelgid Symbionts Reveal Atypical Nutritional Provisioning Patterns in Dual-Obligate Bacteria.</title>
        <authorList>
            <person name="Weglarz K.M."/>
            <person name="Havill N.P."/>
            <person name="Burke G.R."/>
            <person name="von Dohlen C.D."/>
        </authorList>
    </citation>
    <scope>NUCLEOTIDE SEQUENCE [LARGE SCALE GENOMIC DNA]</scope>
    <source>
        <strain evidence="8">ENA</strain>
    </source>
</reference>
<sequence>MNKIYITQIKSSIGILPKHKSTLNGLGLKGIGHTVLRNNTPSIRGMINLISYMIKIGK</sequence>
<feature type="domain" description="Large ribosomal subunit protein uL30-like ferredoxin-like fold" evidence="7">
    <location>
        <begin position="5"/>
        <end position="54"/>
    </location>
</feature>
<evidence type="ECO:0000256" key="4">
    <source>
        <dbReference type="ARBA" id="ARBA00023274"/>
    </source>
</evidence>
<evidence type="ECO:0000256" key="5">
    <source>
        <dbReference type="HAMAP-Rule" id="MF_01371"/>
    </source>
</evidence>
<dbReference type="PIRSF" id="PIRSF002211">
    <property type="entry name" value="Ribosomal_L30_bac-type"/>
    <property type="match status" value="1"/>
</dbReference>
<keyword evidence="3 5" id="KW-0689">Ribosomal protein</keyword>
<dbReference type="GO" id="GO:0003735">
    <property type="term" value="F:structural constituent of ribosome"/>
    <property type="evidence" value="ECO:0007669"/>
    <property type="project" value="InterPro"/>
</dbReference>
<keyword evidence="9" id="KW-1185">Reference proteome</keyword>
<evidence type="ECO:0000256" key="6">
    <source>
        <dbReference type="RuleBase" id="RU003734"/>
    </source>
</evidence>
<dbReference type="AlphaFoldDB" id="A0A3S5HNW3"/>
<dbReference type="NCBIfam" id="TIGR01308">
    <property type="entry name" value="rpmD_bact"/>
    <property type="match status" value="1"/>
</dbReference>
<dbReference type="Gene3D" id="3.30.1390.20">
    <property type="entry name" value="Ribosomal protein L30, ferredoxin-like fold domain"/>
    <property type="match status" value="1"/>
</dbReference>
<dbReference type="EMBL" id="CP026513">
    <property type="protein sequence ID" value="AZP36204.1"/>
    <property type="molecule type" value="Genomic_DNA"/>
</dbReference>
<dbReference type="InterPro" id="IPR005996">
    <property type="entry name" value="Ribosomal_uL30_bac-type"/>
</dbReference>
<evidence type="ECO:0000259" key="7">
    <source>
        <dbReference type="Pfam" id="PF00327"/>
    </source>
</evidence>
<dbReference type="Proteomes" id="UP000274458">
    <property type="component" value="Chromosome"/>
</dbReference>
<dbReference type="HAMAP" id="MF_01371_B">
    <property type="entry name" value="Ribosomal_uL30_B"/>
    <property type="match status" value="1"/>
</dbReference>
<dbReference type="OrthoDB" id="9812790at2"/>
<dbReference type="InterPro" id="IPR016082">
    <property type="entry name" value="Ribosomal_uL30_ferredoxin-like"/>
</dbReference>
<name>A0A3S5HNW3_9ENTR</name>
<evidence type="ECO:0000256" key="2">
    <source>
        <dbReference type="ARBA" id="ARBA00011838"/>
    </source>
</evidence>
<dbReference type="InterPro" id="IPR036919">
    <property type="entry name" value="Ribo_uL30_ferredoxin-like_sf"/>
</dbReference>
<dbReference type="Pfam" id="PF00327">
    <property type="entry name" value="Ribosomal_L30"/>
    <property type="match status" value="1"/>
</dbReference>
<evidence type="ECO:0000313" key="9">
    <source>
        <dbReference type="Proteomes" id="UP000274458"/>
    </source>
</evidence>
<accession>A0A3S5HNW3</accession>
<proteinExistence type="inferred from homology"/>
<keyword evidence="4 5" id="KW-0687">Ribonucleoprotein</keyword>
<dbReference type="PANTHER" id="PTHR15892">
    <property type="entry name" value="MITOCHONDRIAL RIBOSOMAL PROTEIN L30"/>
    <property type="match status" value="1"/>
</dbReference>
<dbReference type="FunFam" id="3.30.1390.20:FF:000001">
    <property type="entry name" value="50S ribosomal protein L30"/>
    <property type="match status" value="1"/>
</dbReference>
<dbReference type="CDD" id="cd01658">
    <property type="entry name" value="Ribosomal_L30"/>
    <property type="match status" value="1"/>
</dbReference>
<evidence type="ECO:0000313" key="8">
    <source>
        <dbReference type="EMBL" id="AZP36204.1"/>
    </source>
</evidence>
<dbReference type="GO" id="GO:0022625">
    <property type="term" value="C:cytosolic large ribosomal subunit"/>
    <property type="evidence" value="ECO:0007669"/>
    <property type="project" value="TreeGrafter"/>
</dbReference>
<comment type="similarity">
    <text evidence="1 5 6">Belongs to the universal ribosomal protein uL30 family.</text>
</comment>
<dbReference type="RefSeq" id="WP_126071470.1">
    <property type="nucleotide sequence ID" value="NZ_CP026513.1"/>
</dbReference>
<organism evidence="8 9">
    <name type="scientific">Candidatus Annandia adelgestsuga</name>
    <dbReference type="NCBI Taxonomy" id="1302411"/>
    <lineage>
        <taxon>Bacteria</taxon>
        <taxon>Pseudomonadati</taxon>
        <taxon>Pseudomonadota</taxon>
        <taxon>Gammaproteobacteria</taxon>
        <taxon>Enterobacterales</taxon>
        <taxon>Enterobacteriaceae</taxon>
        <taxon>Candidatus Annandia</taxon>
    </lineage>
</organism>
<gene>
    <name evidence="5 8" type="primary">rpmD</name>
    <name evidence="8" type="ORF">C3B56_00084</name>
</gene>
<dbReference type="PROSITE" id="PS00634">
    <property type="entry name" value="RIBOSOMAL_L30"/>
    <property type="match status" value="1"/>
</dbReference>
<evidence type="ECO:0000256" key="3">
    <source>
        <dbReference type="ARBA" id="ARBA00022980"/>
    </source>
</evidence>